<dbReference type="PANTHER" id="PTHR46797">
    <property type="entry name" value="HTH-TYPE TRANSCRIPTIONAL REGULATOR"/>
    <property type="match status" value="1"/>
</dbReference>
<dbReference type="RefSeq" id="WP_099260996.1">
    <property type="nucleotide sequence ID" value="NZ_NIZW01000008.1"/>
</dbReference>
<dbReference type="GeneID" id="90608738"/>
<proteinExistence type="predicted"/>
<sequence length="134" mass="15475">MSLADRLQQARKEAGLTLDQLSDESGLSKTYLWELEHDEQGQKKPSADTLMKLVTPLRTTIADLLGRATVRVNDAAVELNDSLKEFCEWMKMTDRELAEDEIQDLATMRFRGGQPKTRDDWDDLYRTLKRTTKR</sequence>
<gene>
    <name evidence="3" type="ORF">CEE69_11290</name>
</gene>
<dbReference type="GO" id="GO:0003677">
    <property type="term" value="F:DNA binding"/>
    <property type="evidence" value="ECO:0007669"/>
    <property type="project" value="UniProtKB-KW"/>
</dbReference>
<dbReference type="InterPro" id="IPR050807">
    <property type="entry name" value="TransReg_Diox_bact_type"/>
</dbReference>
<dbReference type="GO" id="GO:0003700">
    <property type="term" value="F:DNA-binding transcription factor activity"/>
    <property type="evidence" value="ECO:0007669"/>
    <property type="project" value="TreeGrafter"/>
</dbReference>
<dbReference type="EMBL" id="NIZW01000008">
    <property type="protein sequence ID" value="PHQ35234.1"/>
    <property type="molecule type" value="Genomic_DNA"/>
</dbReference>
<dbReference type="PANTHER" id="PTHR46797:SF1">
    <property type="entry name" value="METHYLPHOSPHONATE SYNTHASE"/>
    <property type="match status" value="1"/>
</dbReference>
<feature type="domain" description="HTH cro/C1-type" evidence="2">
    <location>
        <begin position="7"/>
        <end position="64"/>
    </location>
</feature>
<dbReference type="PROSITE" id="PS50943">
    <property type="entry name" value="HTH_CROC1"/>
    <property type="match status" value="1"/>
</dbReference>
<dbReference type="Pfam" id="PF01381">
    <property type="entry name" value="HTH_3"/>
    <property type="match status" value="1"/>
</dbReference>
<organism evidence="3 4">
    <name type="scientific">Rhodopirellula bahusiensis</name>
    <dbReference type="NCBI Taxonomy" id="2014065"/>
    <lineage>
        <taxon>Bacteria</taxon>
        <taxon>Pseudomonadati</taxon>
        <taxon>Planctomycetota</taxon>
        <taxon>Planctomycetia</taxon>
        <taxon>Pirellulales</taxon>
        <taxon>Pirellulaceae</taxon>
        <taxon>Rhodopirellula</taxon>
    </lineage>
</organism>
<evidence type="ECO:0000256" key="1">
    <source>
        <dbReference type="ARBA" id="ARBA00023125"/>
    </source>
</evidence>
<evidence type="ECO:0000313" key="3">
    <source>
        <dbReference type="EMBL" id="PHQ35234.1"/>
    </source>
</evidence>
<dbReference type="AlphaFoldDB" id="A0A2G1W865"/>
<dbReference type="CDD" id="cd00093">
    <property type="entry name" value="HTH_XRE"/>
    <property type="match status" value="1"/>
</dbReference>
<name>A0A2G1W865_9BACT</name>
<protein>
    <submittedName>
        <fullName evidence="3">Transcriptional regulator</fullName>
    </submittedName>
</protein>
<dbReference type="GO" id="GO:0005829">
    <property type="term" value="C:cytosol"/>
    <property type="evidence" value="ECO:0007669"/>
    <property type="project" value="TreeGrafter"/>
</dbReference>
<comment type="caution">
    <text evidence="3">The sequence shown here is derived from an EMBL/GenBank/DDBJ whole genome shotgun (WGS) entry which is preliminary data.</text>
</comment>
<dbReference type="InterPro" id="IPR001387">
    <property type="entry name" value="Cro/C1-type_HTH"/>
</dbReference>
<dbReference type="InterPro" id="IPR010982">
    <property type="entry name" value="Lambda_DNA-bd_dom_sf"/>
</dbReference>
<dbReference type="OrthoDB" id="275766at2"/>
<keyword evidence="4" id="KW-1185">Reference proteome</keyword>
<dbReference type="Gene3D" id="1.10.260.40">
    <property type="entry name" value="lambda repressor-like DNA-binding domains"/>
    <property type="match status" value="1"/>
</dbReference>
<reference evidence="3 4" key="1">
    <citation type="submission" date="2017-06" db="EMBL/GenBank/DDBJ databases">
        <title>Description of Rhodopirellula bahusiensis sp. nov.</title>
        <authorList>
            <person name="Kizina J."/>
            <person name="Harder J."/>
        </authorList>
    </citation>
    <scope>NUCLEOTIDE SEQUENCE [LARGE SCALE GENOMIC DNA]</scope>
    <source>
        <strain evidence="3 4">SWK21</strain>
    </source>
</reference>
<keyword evidence="1" id="KW-0238">DNA-binding</keyword>
<dbReference type="SUPFAM" id="SSF47413">
    <property type="entry name" value="lambda repressor-like DNA-binding domains"/>
    <property type="match status" value="1"/>
</dbReference>
<dbReference type="Proteomes" id="UP000225740">
    <property type="component" value="Unassembled WGS sequence"/>
</dbReference>
<evidence type="ECO:0000313" key="4">
    <source>
        <dbReference type="Proteomes" id="UP000225740"/>
    </source>
</evidence>
<evidence type="ECO:0000259" key="2">
    <source>
        <dbReference type="PROSITE" id="PS50943"/>
    </source>
</evidence>
<dbReference type="SMART" id="SM00530">
    <property type="entry name" value="HTH_XRE"/>
    <property type="match status" value="1"/>
</dbReference>
<accession>A0A2G1W865</accession>